<keyword evidence="2" id="KW-1185">Reference proteome</keyword>
<protein>
    <submittedName>
        <fullName evidence="1">Uncharacterized protein</fullName>
    </submittedName>
</protein>
<sequence length="537" mass="58343">MVEVLFDGRVRVDYHQFYLESGEVEGTFTEAFEGQENGLVGAGVPGALTLSVGTALGDVGLRILLRDDEPAEPGLEWEDVVEVSFTPVSSEVGIREPLDGPSARFGLPVADYRVRLCARGIDDAWDGTVGDDELLVDHYELTFWPAVPAADAVVRLTSVHEVAAHRARDSGLAREDLVAAWDGNPPDDRLVADAMAEWFTRLDRPLAEALLAAGPLVQRQVAYWAAEHGLRRAGIVDLDVVAAGLGSLRSDRPLPPPFTDPGWMYQALQDHPENPRRVVRVQGYENDQGGAALFAMLQALNPDPLDAAFSAITGLRNVVGDEGADAALAAARTALAQLVEEFGPEPRPDSRTPVPHEDVDVHFVEVGPDDGWFEPGTLLARDDPAARYLDPRPSSEQIAELGAALPDLVPRLEALQPRQQRDFAFDLARNACQMSGLNQLHWVNDAFLAFGQSSSPEPWSTGAEGAWVMSHPRVRERTTLHDGVPVPAWPLALRAVKHAVAPDPREALLLTLVAALQTAGDTRRDDVLTFVEYRLSV</sequence>
<dbReference type="EMBL" id="JBFNQN010000002">
    <property type="protein sequence ID" value="MEW9263885.1"/>
    <property type="molecule type" value="Genomic_DNA"/>
</dbReference>
<dbReference type="RefSeq" id="WP_367636474.1">
    <property type="nucleotide sequence ID" value="NZ_JBFNQN010000002.1"/>
</dbReference>
<proteinExistence type="predicted"/>
<evidence type="ECO:0000313" key="1">
    <source>
        <dbReference type="EMBL" id="MEW9263885.1"/>
    </source>
</evidence>
<comment type="caution">
    <text evidence="1">The sequence shown here is derived from an EMBL/GenBank/DDBJ whole genome shotgun (WGS) entry which is preliminary data.</text>
</comment>
<dbReference type="Proteomes" id="UP001555826">
    <property type="component" value="Unassembled WGS sequence"/>
</dbReference>
<reference evidence="1 2" key="1">
    <citation type="submission" date="2024-07" db="EMBL/GenBank/DDBJ databases">
        <authorList>
            <person name="Thanompreechachai J."/>
            <person name="Duangmal K."/>
        </authorList>
    </citation>
    <scope>NUCLEOTIDE SEQUENCE [LARGE SCALE GENOMIC DNA]</scope>
    <source>
        <strain evidence="1 2">KCTC 19886</strain>
    </source>
</reference>
<accession>A0ABV3P2N9</accession>
<gene>
    <name evidence="1" type="ORF">AB1207_03920</name>
</gene>
<organism evidence="1 2">
    <name type="scientific">Kineococcus endophyticus</name>
    <dbReference type="NCBI Taxonomy" id="1181883"/>
    <lineage>
        <taxon>Bacteria</taxon>
        <taxon>Bacillati</taxon>
        <taxon>Actinomycetota</taxon>
        <taxon>Actinomycetes</taxon>
        <taxon>Kineosporiales</taxon>
        <taxon>Kineosporiaceae</taxon>
        <taxon>Kineococcus</taxon>
    </lineage>
</organism>
<evidence type="ECO:0000313" key="2">
    <source>
        <dbReference type="Proteomes" id="UP001555826"/>
    </source>
</evidence>
<name>A0ABV3P2N9_9ACTN</name>